<sequence length="80" mass="8909">MFTREVSKELLEILSSRSKSVCCTNSKNVHVAVLLKKCRATPPKMVLKPFLRELSLEINPRGFPSLSHGATGQRNLLFGP</sequence>
<comment type="caution">
    <text evidence="1">The sequence shown here is derived from an EMBL/GenBank/DDBJ whole genome shotgun (WGS) entry which is preliminary data.</text>
</comment>
<proteinExistence type="predicted"/>
<dbReference type="Proteomes" id="UP001054945">
    <property type="component" value="Unassembled WGS sequence"/>
</dbReference>
<organism evidence="1 2">
    <name type="scientific">Caerostris extrusa</name>
    <name type="common">Bark spider</name>
    <name type="synonym">Caerostris bankana</name>
    <dbReference type="NCBI Taxonomy" id="172846"/>
    <lineage>
        <taxon>Eukaryota</taxon>
        <taxon>Metazoa</taxon>
        <taxon>Ecdysozoa</taxon>
        <taxon>Arthropoda</taxon>
        <taxon>Chelicerata</taxon>
        <taxon>Arachnida</taxon>
        <taxon>Araneae</taxon>
        <taxon>Araneomorphae</taxon>
        <taxon>Entelegynae</taxon>
        <taxon>Araneoidea</taxon>
        <taxon>Araneidae</taxon>
        <taxon>Caerostris</taxon>
    </lineage>
</organism>
<dbReference type="EMBL" id="BPLR01000342">
    <property type="protein sequence ID" value="GIY94036.1"/>
    <property type="molecule type" value="Genomic_DNA"/>
</dbReference>
<reference evidence="1 2" key="1">
    <citation type="submission" date="2021-06" db="EMBL/GenBank/DDBJ databases">
        <title>Caerostris extrusa draft genome.</title>
        <authorList>
            <person name="Kono N."/>
            <person name="Arakawa K."/>
        </authorList>
    </citation>
    <scope>NUCLEOTIDE SEQUENCE [LARGE SCALE GENOMIC DNA]</scope>
</reference>
<protein>
    <submittedName>
        <fullName evidence="1">Uncharacterized protein</fullName>
    </submittedName>
</protein>
<evidence type="ECO:0000313" key="1">
    <source>
        <dbReference type="EMBL" id="GIY94036.1"/>
    </source>
</evidence>
<accession>A0AAV4XJ90</accession>
<gene>
    <name evidence="1" type="ORF">CEXT_134291</name>
</gene>
<name>A0AAV4XJ90_CAEEX</name>
<dbReference type="AlphaFoldDB" id="A0AAV4XJ90"/>
<keyword evidence="2" id="KW-1185">Reference proteome</keyword>
<evidence type="ECO:0000313" key="2">
    <source>
        <dbReference type="Proteomes" id="UP001054945"/>
    </source>
</evidence>